<keyword evidence="2" id="KW-0378">Hydrolase</keyword>
<dbReference type="RefSeq" id="WP_147154245.1">
    <property type="nucleotide sequence ID" value="NZ_BKAJ01000112.1"/>
</dbReference>
<keyword evidence="5" id="KW-1185">Reference proteome</keyword>
<name>A0A512NIT1_9HYPH</name>
<evidence type="ECO:0000256" key="1">
    <source>
        <dbReference type="ARBA" id="ARBA00007261"/>
    </source>
</evidence>
<dbReference type="EMBL" id="BKAJ01000112">
    <property type="protein sequence ID" value="GEP58856.1"/>
    <property type="molecule type" value="Genomic_DNA"/>
</dbReference>
<dbReference type="PANTHER" id="PTHR11851">
    <property type="entry name" value="METALLOPROTEASE"/>
    <property type="match status" value="1"/>
</dbReference>
<feature type="domain" description="Peptidase M16 C-terminal" evidence="3">
    <location>
        <begin position="1"/>
        <end position="72"/>
    </location>
</feature>
<dbReference type="AlphaFoldDB" id="A0A512NIT1"/>
<dbReference type="GO" id="GO:0008237">
    <property type="term" value="F:metallopeptidase activity"/>
    <property type="evidence" value="ECO:0007669"/>
    <property type="project" value="UniProtKB-KW"/>
</dbReference>
<evidence type="ECO:0000313" key="5">
    <source>
        <dbReference type="Proteomes" id="UP000321058"/>
    </source>
</evidence>
<reference evidence="4 5" key="1">
    <citation type="submission" date="2019-07" db="EMBL/GenBank/DDBJ databases">
        <title>Whole genome shotgun sequence of Reyranella soli NBRC 108950.</title>
        <authorList>
            <person name="Hosoyama A."/>
            <person name="Uohara A."/>
            <person name="Ohji S."/>
            <person name="Ichikawa N."/>
        </authorList>
    </citation>
    <scope>NUCLEOTIDE SEQUENCE [LARGE SCALE GENOMIC DNA]</scope>
    <source>
        <strain evidence="4 5">NBRC 108950</strain>
    </source>
</reference>
<dbReference type="GO" id="GO:0046872">
    <property type="term" value="F:metal ion binding"/>
    <property type="evidence" value="ECO:0007669"/>
    <property type="project" value="InterPro"/>
</dbReference>
<sequence length="154" mass="16704">MSSRLFQRIREERRLVYGIHCFNTAYADGGLFGIYAGTGEDDLGELAPAVCEEFAGVADTLSEAELVRARNQIKAGTLMALESSGARSEQAARHLIIHGRPIPYAEIVTRIEAVDQAAVQRVVRRLLQGELTLAALGPIDELESLDKIAARLAA</sequence>
<dbReference type="InterPro" id="IPR007863">
    <property type="entry name" value="Peptidase_M16_C"/>
</dbReference>
<dbReference type="InterPro" id="IPR011249">
    <property type="entry name" value="Metalloenz_LuxS/M16"/>
</dbReference>
<dbReference type="Proteomes" id="UP000321058">
    <property type="component" value="Unassembled WGS sequence"/>
</dbReference>
<comment type="caution">
    <text evidence="4">The sequence shown here is derived from an EMBL/GenBank/DDBJ whole genome shotgun (WGS) entry which is preliminary data.</text>
</comment>
<gene>
    <name evidence="4" type="ORF">RSO01_60220</name>
</gene>
<evidence type="ECO:0000313" key="4">
    <source>
        <dbReference type="EMBL" id="GEP58856.1"/>
    </source>
</evidence>
<organism evidence="4 5">
    <name type="scientific">Reyranella soli</name>
    <dbReference type="NCBI Taxonomy" id="1230389"/>
    <lineage>
        <taxon>Bacteria</taxon>
        <taxon>Pseudomonadati</taxon>
        <taxon>Pseudomonadota</taxon>
        <taxon>Alphaproteobacteria</taxon>
        <taxon>Hyphomicrobiales</taxon>
        <taxon>Reyranellaceae</taxon>
        <taxon>Reyranella</taxon>
    </lineage>
</organism>
<dbReference type="InterPro" id="IPR050361">
    <property type="entry name" value="MPP/UQCRC_Complex"/>
</dbReference>
<protein>
    <recommendedName>
        <fullName evidence="3">Peptidase M16 C-terminal domain-containing protein</fullName>
    </recommendedName>
</protein>
<dbReference type="OrthoDB" id="9811314at2"/>
<proteinExistence type="inferred from homology"/>
<keyword evidence="2" id="KW-0645">Protease</keyword>
<comment type="similarity">
    <text evidence="1">Belongs to the peptidase M16 family.</text>
</comment>
<dbReference type="SUPFAM" id="SSF63411">
    <property type="entry name" value="LuxS/MPP-like metallohydrolase"/>
    <property type="match status" value="1"/>
</dbReference>
<keyword evidence="2" id="KW-0482">Metalloprotease</keyword>
<evidence type="ECO:0000259" key="3">
    <source>
        <dbReference type="Pfam" id="PF05193"/>
    </source>
</evidence>
<dbReference type="Pfam" id="PF05193">
    <property type="entry name" value="Peptidase_M16_C"/>
    <property type="match status" value="1"/>
</dbReference>
<dbReference type="PANTHER" id="PTHR11851:SF49">
    <property type="entry name" value="MITOCHONDRIAL-PROCESSING PEPTIDASE SUBUNIT ALPHA"/>
    <property type="match status" value="1"/>
</dbReference>
<dbReference type="Gene3D" id="3.30.830.10">
    <property type="entry name" value="Metalloenzyme, LuxS/M16 peptidase-like"/>
    <property type="match status" value="1"/>
</dbReference>
<accession>A0A512NIT1</accession>
<evidence type="ECO:0000256" key="2">
    <source>
        <dbReference type="ARBA" id="ARBA00023049"/>
    </source>
</evidence>